<organism evidence="1 2">
    <name type="scientific">Artemia franciscana</name>
    <name type="common">Brine shrimp</name>
    <name type="synonym">Artemia sanfranciscana</name>
    <dbReference type="NCBI Taxonomy" id="6661"/>
    <lineage>
        <taxon>Eukaryota</taxon>
        <taxon>Metazoa</taxon>
        <taxon>Ecdysozoa</taxon>
        <taxon>Arthropoda</taxon>
        <taxon>Crustacea</taxon>
        <taxon>Branchiopoda</taxon>
        <taxon>Anostraca</taxon>
        <taxon>Artemiidae</taxon>
        <taxon>Artemia</taxon>
    </lineage>
</organism>
<dbReference type="AlphaFoldDB" id="A0AA88KT37"/>
<dbReference type="EMBL" id="JAVRJZ010001049">
    <property type="protein sequence ID" value="KAK2701997.1"/>
    <property type="molecule type" value="Genomic_DNA"/>
</dbReference>
<protein>
    <submittedName>
        <fullName evidence="1">Uncharacterized protein</fullName>
    </submittedName>
</protein>
<name>A0AA88KT37_ARTSF</name>
<sequence>MVERSYWEPVQCVLPCMQCANSGIIIKLAEGIGHTKNVTVVEKTVPVKAFTGSNDKERVHKNVVKSAEM</sequence>
<accession>A0AA88KT37</accession>
<evidence type="ECO:0000313" key="2">
    <source>
        <dbReference type="Proteomes" id="UP001187531"/>
    </source>
</evidence>
<keyword evidence="2" id="KW-1185">Reference proteome</keyword>
<gene>
    <name evidence="1" type="ORF">QYM36_019384</name>
</gene>
<dbReference type="Proteomes" id="UP001187531">
    <property type="component" value="Unassembled WGS sequence"/>
</dbReference>
<evidence type="ECO:0000313" key="1">
    <source>
        <dbReference type="EMBL" id="KAK2701997.1"/>
    </source>
</evidence>
<reference evidence="1" key="1">
    <citation type="submission" date="2023-07" db="EMBL/GenBank/DDBJ databases">
        <title>Chromosome-level genome assembly of Artemia franciscana.</title>
        <authorList>
            <person name="Jo E."/>
        </authorList>
    </citation>
    <scope>NUCLEOTIDE SEQUENCE</scope>
    <source>
        <tissue evidence="1">Whole body</tissue>
    </source>
</reference>
<proteinExistence type="predicted"/>
<comment type="caution">
    <text evidence="1">The sequence shown here is derived from an EMBL/GenBank/DDBJ whole genome shotgun (WGS) entry which is preliminary data.</text>
</comment>